<sequence length="963" mass="107749">MNKRLLIILFLIPVFAFAQKGNIKGWVEDSLHKYALQSATVTVYQKADSTLLNYQITNAQGEFNIGDLPVNTGMFVSISFSGYISFSKEIRLDSASKLYDFKKIYLQRDTAKNLEEIVVKAVVPVKMNEDTLEINPRAFKLDSSAVVEDMLLRVPGVTMWSDGTITVNGKKVDNVFVDGKPFFGGSPEMATQNLPKTAIDKIQVYQEKDYSKQEITNTDLDSTLTMNIKLQPDKKKGYFGKATAGIGSDHRYEGDLSLQGYNKTSKLGVVGNINNINKSIDNVQSALQNNTFRSYNRRNYGAPDLSSSGVNTVHYFGATFQHNFNASTSTRFDNSINGTYDWRQTNNDLVTDRVNVQNLEDTLGVAYKLTTSSNNTSNSNGIYQSANATYQNRKRARSFSLNTAYNWNDVNSVSQGNSTTYKNDTLLASKGANSSESHSKSNNLNLSGYFNNNDYDEGINKKSFSTNYSLLYNSAESDSKRTSDYESFVDSLYTQKYDRRYHNESSNLTANVGLNYNGLRSLLFGNYNFWNINIGLRNNITVNKSDLQANVQELDTLTNTYKINEQLTNTNSVINIQNRPGISFFKTFTKMLTDRYYQSLVVRTDLQEQMLYQKNTSTLSYRNVERSYNFFTPASSVNYNYNRFNKYNLNLGLAHSSSATAPTIDQLYPIKDSINIYNVVVGNPNLKSAFGNSFTFNANYNSQKFSANNSYNAGLTLTYNTMKNGISDSSIYSGGGGRTAYLINIDHTKSFSGNFNANASFKLKKNMLQVGYRGGYTSANAPQYINSRLSSYKNHSLNNAVTAFYSMLDIFNITLTQSVSNTVTEQSGQEDQQPTKSKTYSTRANFNLTVPKDFIVSSNINLLNNTSANDQSVSAAIWNASVTYRFTKQKQAEIKFSAFDILHQNKNIQNTVTANSNTTTITNGLQQFYMLTLSYYPRKFGGKGRGSGGHNRTGSGQGRGNRS</sequence>
<protein>
    <recommendedName>
        <fullName evidence="2">Outer membrane protein beta-barrel domain-containing protein</fullName>
    </recommendedName>
</protein>
<dbReference type="KEGG" id="nia:A8C56_19065"/>
<organism evidence="3 4">
    <name type="scientific">Niabella ginsenosidivorans</name>
    <dbReference type="NCBI Taxonomy" id="1176587"/>
    <lineage>
        <taxon>Bacteria</taxon>
        <taxon>Pseudomonadati</taxon>
        <taxon>Bacteroidota</taxon>
        <taxon>Chitinophagia</taxon>
        <taxon>Chitinophagales</taxon>
        <taxon>Chitinophagaceae</taxon>
        <taxon>Niabella</taxon>
    </lineage>
</organism>
<evidence type="ECO:0000256" key="1">
    <source>
        <dbReference type="SAM" id="MobiDB-lite"/>
    </source>
</evidence>
<dbReference type="InterPro" id="IPR008969">
    <property type="entry name" value="CarboxyPept-like_regulatory"/>
</dbReference>
<evidence type="ECO:0000313" key="4">
    <source>
        <dbReference type="Proteomes" id="UP000077667"/>
    </source>
</evidence>
<dbReference type="RefSeq" id="WP_067759613.1">
    <property type="nucleotide sequence ID" value="NZ_CP015772.1"/>
</dbReference>
<evidence type="ECO:0000313" key="3">
    <source>
        <dbReference type="EMBL" id="ANH82802.1"/>
    </source>
</evidence>
<dbReference type="SUPFAM" id="SSF56935">
    <property type="entry name" value="Porins"/>
    <property type="match status" value="1"/>
</dbReference>
<dbReference type="Pfam" id="PF14905">
    <property type="entry name" value="OMP_b-brl_3"/>
    <property type="match status" value="1"/>
</dbReference>
<dbReference type="InterPro" id="IPR041700">
    <property type="entry name" value="OMP_b-brl_3"/>
</dbReference>
<accession>A0A1A9I807</accession>
<dbReference type="Proteomes" id="UP000077667">
    <property type="component" value="Chromosome"/>
</dbReference>
<dbReference type="SUPFAM" id="SSF49464">
    <property type="entry name" value="Carboxypeptidase regulatory domain-like"/>
    <property type="match status" value="1"/>
</dbReference>
<feature type="domain" description="Outer membrane protein beta-barrel" evidence="2">
    <location>
        <begin position="617"/>
        <end position="791"/>
    </location>
</feature>
<dbReference type="EMBL" id="CP015772">
    <property type="protein sequence ID" value="ANH82802.1"/>
    <property type="molecule type" value="Genomic_DNA"/>
</dbReference>
<feature type="compositionally biased region" description="Gly residues" evidence="1">
    <location>
        <begin position="943"/>
        <end position="963"/>
    </location>
</feature>
<dbReference type="OrthoDB" id="606930at2"/>
<feature type="region of interest" description="Disordered" evidence="1">
    <location>
        <begin position="942"/>
        <end position="963"/>
    </location>
</feature>
<evidence type="ECO:0000259" key="2">
    <source>
        <dbReference type="Pfam" id="PF14905"/>
    </source>
</evidence>
<proteinExistence type="predicted"/>
<gene>
    <name evidence="3" type="ORF">A8C56_19065</name>
</gene>
<reference evidence="3 4" key="1">
    <citation type="submission" date="2016-05" db="EMBL/GenBank/DDBJ databases">
        <title>Niabella ginsenosidivorans BS26 whole genome sequencing.</title>
        <authorList>
            <person name="Im W.T."/>
            <person name="Siddiqi M.Z."/>
        </authorList>
    </citation>
    <scope>NUCLEOTIDE SEQUENCE [LARGE SCALE GENOMIC DNA]</scope>
    <source>
        <strain evidence="3 4">BS26</strain>
    </source>
</reference>
<dbReference type="STRING" id="1176587.A8C56_19065"/>
<name>A0A1A9I807_9BACT</name>
<dbReference type="AlphaFoldDB" id="A0A1A9I807"/>
<keyword evidence="4" id="KW-1185">Reference proteome</keyword>